<accession>A0A5N5XA84</accession>
<evidence type="ECO:0000313" key="4">
    <source>
        <dbReference type="Proteomes" id="UP000326565"/>
    </source>
</evidence>
<reference evidence="3 4" key="1">
    <citation type="submission" date="2019-04" db="EMBL/GenBank/DDBJ databases">
        <title>Friends and foes A comparative genomics study of 23 Aspergillus species from section Flavi.</title>
        <authorList>
            <consortium name="DOE Joint Genome Institute"/>
            <person name="Kjaerbolling I."/>
            <person name="Vesth T."/>
            <person name="Frisvad J.C."/>
            <person name="Nybo J.L."/>
            <person name="Theobald S."/>
            <person name="Kildgaard S."/>
            <person name="Isbrandt T."/>
            <person name="Kuo A."/>
            <person name="Sato A."/>
            <person name="Lyhne E.K."/>
            <person name="Kogle M.E."/>
            <person name="Wiebenga A."/>
            <person name="Kun R.S."/>
            <person name="Lubbers R.J."/>
            <person name="Makela M.R."/>
            <person name="Barry K."/>
            <person name="Chovatia M."/>
            <person name="Clum A."/>
            <person name="Daum C."/>
            <person name="Haridas S."/>
            <person name="He G."/>
            <person name="LaButti K."/>
            <person name="Lipzen A."/>
            <person name="Mondo S."/>
            <person name="Riley R."/>
            <person name="Salamov A."/>
            <person name="Simmons B.A."/>
            <person name="Magnuson J.K."/>
            <person name="Henrissat B."/>
            <person name="Mortensen U.H."/>
            <person name="Larsen T.O."/>
            <person name="Devries R.P."/>
            <person name="Grigoriev I.V."/>
            <person name="Machida M."/>
            <person name="Baker S.E."/>
            <person name="Andersen M.R."/>
        </authorList>
    </citation>
    <scope>NUCLEOTIDE SEQUENCE [LARGE SCALE GENOMIC DNA]</scope>
    <source>
        <strain evidence="3 4">CBS 151.66</strain>
    </source>
</reference>
<name>A0A5N5XA84_9EURO</name>
<protein>
    <submittedName>
        <fullName evidence="3">Uncharacterized protein</fullName>
    </submittedName>
</protein>
<feature type="compositionally biased region" description="Polar residues" evidence="2">
    <location>
        <begin position="177"/>
        <end position="186"/>
    </location>
</feature>
<evidence type="ECO:0000313" key="3">
    <source>
        <dbReference type="EMBL" id="KAB8077546.1"/>
    </source>
</evidence>
<feature type="coiled-coil region" evidence="1">
    <location>
        <begin position="18"/>
        <end position="66"/>
    </location>
</feature>
<evidence type="ECO:0000256" key="1">
    <source>
        <dbReference type="SAM" id="Coils"/>
    </source>
</evidence>
<dbReference type="Proteomes" id="UP000326565">
    <property type="component" value="Unassembled WGS sequence"/>
</dbReference>
<evidence type="ECO:0000256" key="2">
    <source>
        <dbReference type="SAM" id="MobiDB-lite"/>
    </source>
</evidence>
<feature type="region of interest" description="Disordered" evidence="2">
    <location>
        <begin position="152"/>
        <end position="201"/>
    </location>
</feature>
<gene>
    <name evidence="3" type="ORF">BDV29DRAFT_49266</name>
</gene>
<keyword evidence="4" id="KW-1185">Reference proteome</keyword>
<dbReference type="AlphaFoldDB" id="A0A5N5XA84"/>
<keyword evidence="1" id="KW-0175">Coiled coil</keyword>
<proteinExistence type="predicted"/>
<sequence>MEPPSRQCYLTPSSLLWAHEIRRENIHLTDQIHNAKANLTSTITTVNILKQDLGELTQQVKQADIDVSDRLNDIEIGIEGRLATLIGRIEILEHENRNLKHVLEDVGVRTNELSQVVASLKEDVMSEVRGMLAHERDTLRFHRRTQSVRIGSDVLVPDSMPTDDDVSPTQRRRDSLQALSETTWGPPSSLEGQHDSRNGQNTARRIGETDLKSSLSMKQQGRSLDDYWSYADKIGSRLPSWEKSSNVVKAFVNGLESSVTRGMIERRLDVAGWSWNALAGIMVNEESISQAAGLYGRTKADSGGEVKRNAKNIRLTKGKKKKRRRVIPIIPADEDELLDSVL</sequence>
<dbReference type="OrthoDB" id="4225570at2759"/>
<dbReference type="EMBL" id="ML732167">
    <property type="protein sequence ID" value="KAB8077546.1"/>
    <property type="molecule type" value="Genomic_DNA"/>
</dbReference>
<organism evidence="3 4">
    <name type="scientific">Aspergillus leporis</name>
    <dbReference type="NCBI Taxonomy" id="41062"/>
    <lineage>
        <taxon>Eukaryota</taxon>
        <taxon>Fungi</taxon>
        <taxon>Dikarya</taxon>
        <taxon>Ascomycota</taxon>
        <taxon>Pezizomycotina</taxon>
        <taxon>Eurotiomycetes</taxon>
        <taxon>Eurotiomycetidae</taxon>
        <taxon>Eurotiales</taxon>
        <taxon>Aspergillaceae</taxon>
        <taxon>Aspergillus</taxon>
        <taxon>Aspergillus subgen. Circumdati</taxon>
    </lineage>
</organism>